<protein>
    <submittedName>
        <fullName evidence="1">Uncharacterized protein</fullName>
    </submittedName>
</protein>
<gene>
    <name evidence="1" type="ORF">CIK65_07595</name>
</gene>
<name>A0A2A3YVE5_BREAU</name>
<reference evidence="1 2" key="1">
    <citation type="journal article" date="2017" name="Elife">
        <title>Extensive horizontal gene transfer in cheese-associated bacteria.</title>
        <authorList>
            <person name="Bonham K.S."/>
            <person name="Wolfe B.E."/>
            <person name="Dutton R.J."/>
        </authorList>
    </citation>
    <scope>NUCLEOTIDE SEQUENCE [LARGE SCALE GENOMIC DNA]</scope>
    <source>
        <strain evidence="1 2">962_8</strain>
    </source>
</reference>
<evidence type="ECO:0000313" key="2">
    <source>
        <dbReference type="Proteomes" id="UP000218620"/>
    </source>
</evidence>
<organism evidence="1 2">
    <name type="scientific">Brevibacterium aurantiacum</name>
    <dbReference type="NCBI Taxonomy" id="273384"/>
    <lineage>
        <taxon>Bacteria</taxon>
        <taxon>Bacillati</taxon>
        <taxon>Actinomycetota</taxon>
        <taxon>Actinomycetes</taxon>
        <taxon>Micrococcales</taxon>
        <taxon>Brevibacteriaceae</taxon>
        <taxon>Brevibacterium</taxon>
    </lineage>
</organism>
<evidence type="ECO:0000313" key="1">
    <source>
        <dbReference type="EMBL" id="PCC43155.1"/>
    </source>
</evidence>
<dbReference type="AlphaFoldDB" id="A0A2A3YVE5"/>
<dbReference type="Proteomes" id="UP000218620">
    <property type="component" value="Unassembled WGS sequence"/>
</dbReference>
<comment type="caution">
    <text evidence="1">The sequence shown here is derived from an EMBL/GenBank/DDBJ whole genome shotgun (WGS) entry which is preliminary data.</text>
</comment>
<proteinExistence type="predicted"/>
<dbReference type="EMBL" id="NRGQ01000007">
    <property type="protein sequence ID" value="PCC43155.1"/>
    <property type="molecule type" value="Genomic_DNA"/>
</dbReference>
<sequence>MGTENFGCSLTTRGQMDLCDIFTSFSPKAQNFFTGQDKRVRIRILPSRKQKCIFRRYIPLSRIYLI</sequence>
<accession>A0A2A3YVE5</accession>